<gene>
    <name evidence="1" type="ORF">J2I47_07705</name>
</gene>
<sequence>MGRGGRTQKKQEEQVSEVVKTTLTLDALEKLQAEYKRETAGQKVSFAEFIRQRLTMGSRSQEREVQRAAALALQLELADIKDQLKRIESTIQEQHLSNHQEKIQANWATIFLSSGIDSVKFEPVSERLEETIKQISRWLYGSSPEKI</sequence>
<protein>
    <submittedName>
        <fullName evidence="1">Uncharacterized protein</fullName>
    </submittedName>
</protein>
<dbReference type="EMBL" id="JAFMYV010000003">
    <property type="protein sequence ID" value="MBO0936429.1"/>
    <property type="molecule type" value="Genomic_DNA"/>
</dbReference>
<dbReference type="AlphaFoldDB" id="A0A939K2L1"/>
<reference evidence="1" key="1">
    <citation type="submission" date="2021-03" db="EMBL/GenBank/DDBJ databases">
        <title>Fibrella sp. HMF5335 genome sequencing and assembly.</title>
        <authorList>
            <person name="Kang H."/>
            <person name="Kim H."/>
            <person name="Bae S."/>
            <person name="Joh K."/>
        </authorList>
    </citation>
    <scope>NUCLEOTIDE SEQUENCE</scope>
    <source>
        <strain evidence="1">HMF5335</strain>
    </source>
</reference>
<keyword evidence="2" id="KW-1185">Reference proteome</keyword>
<dbReference type="Proteomes" id="UP000664034">
    <property type="component" value="Unassembled WGS sequence"/>
</dbReference>
<evidence type="ECO:0000313" key="2">
    <source>
        <dbReference type="Proteomes" id="UP000664034"/>
    </source>
</evidence>
<dbReference type="RefSeq" id="WP_207363994.1">
    <property type="nucleotide sequence ID" value="NZ_JAFMYV010000003.1"/>
</dbReference>
<proteinExistence type="predicted"/>
<accession>A0A939K2L1</accession>
<organism evidence="1 2">
    <name type="scientific">Fibrella rubiginis</name>
    <dbReference type="NCBI Taxonomy" id="2817060"/>
    <lineage>
        <taxon>Bacteria</taxon>
        <taxon>Pseudomonadati</taxon>
        <taxon>Bacteroidota</taxon>
        <taxon>Cytophagia</taxon>
        <taxon>Cytophagales</taxon>
        <taxon>Spirosomataceae</taxon>
        <taxon>Fibrella</taxon>
    </lineage>
</organism>
<name>A0A939K2L1_9BACT</name>
<comment type="caution">
    <text evidence="1">The sequence shown here is derived from an EMBL/GenBank/DDBJ whole genome shotgun (WGS) entry which is preliminary data.</text>
</comment>
<evidence type="ECO:0000313" key="1">
    <source>
        <dbReference type="EMBL" id="MBO0936429.1"/>
    </source>
</evidence>